<dbReference type="AlphaFoldDB" id="A0A7S2X804"/>
<protein>
    <submittedName>
        <fullName evidence="1">Uncharacterized protein</fullName>
    </submittedName>
</protein>
<proteinExistence type="predicted"/>
<dbReference type="EMBL" id="HBHP01002441">
    <property type="protein sequence ID" value="CAD9747048.1"/>
    <property type="molecule type" value="Transcribed_RNA"/>
</dbReference>
<gene>
    <name evidence="1" type="ORF">LSP00402_LOCUS1592</name>
</gene>
<sequence length="125" mass="13537">MPVHLGCLEMMTAGDGWLQLCVLRYKSLNAGSGNNQTRPMQANPGIATIVVAFQWSRYSAYRAPSTNMPATVPMMPTMTAIVVAVARHFVGKISDIRVEFSTSNPNMEAANIIQDITVKAPPSVL</sequence>
<evidence type="ECO:0000313" key="1">
    <source>
        <dbReference type="EMBL" id="CAD9747048.1"/>
    </source>
</evidence>
<name>A0A7S2X804_9EUKA</name>
<accession>A0A7S2X804</accession>
<reference evidence="1" key="1">
    <citation type="submission" date="2021-01" db="EMBL/GenBank/DDBJ databases">
        <authorList>
            <person name="Corre E."/>
            <person name="Pelletier E."/>
            <person name="Niang G."/>
            <person name="Scheremetjew M."/>
            <person name="Finn R."/>
            <person name="Kale V."/>
            <person name="Holt S."/>
            <person name="Cochrane G."/>
            <person name="Meng A."/>
            <person name="Brown T."/>
            <person name="Cohen L."/>
        </authorList>
    </citation>
    <scope>NUCLEOTIDE SEQUENCE</scope>
    <source>
        <strain evidence="1">CCMP622</strain>
    </source>
</reference>
<organism evidence="1">
    <name type="scientific">Lotharella oceanica</name>
    <dbReference type="NCBI Taxonomy" id="641309"/>
    <lineage>
        <taxon>Eukaryota</taxon>
        <taxon>Sar</taxon>
        <taxon>Rhizaria</taxon>
        <taxon>Cercozoa</taxon>
        <taxon>Chlorarachniophyceae</taxon>
        <taxon>Lotharella</taxon>
    </lineage>
</organism>